<name>A0ABR9R7G1_9FIRM</name>
<dbReference type="EMBL" id="JADCKF010000001">
    <property type="protein sequence ID" value="MBE5054508.1"/>
    <property type="molecule type" value="Genomic_DNA"/>
</dbReference>
<evidence type="ECO:0000256" key="5">
    <source>
        <dbReference type="SAM" id="Phobius"/>
    </source>
</evidence>
<gene>
    <name evidence="6" type="ORF">INF37_00620</name>
</gene>
<keyword evidence="4 5" id="KW-0472">Membrane</keyword>
<evidence type="ECO:0000313" key="6">
    <source>
        <dbReference type="EMBL" id="MBE5054508.1"/>
    </source>
</evidence>
<dbReference type="PROSITE" id="PS51257">
    <property type="entry name" value="PROKAR_LIPOPROTEIN"/>
    <property type="match status" value="1"/>
</dbReference>
<keyword evidence="7" id="KW-1185">Reference proteome</keyword>
<feature type="transmembrane region" description="Helical" evidence="5">
    <location>
        <begin position="164"/>
        <end position="185"/>
    </location>
</feature>
<dbReference type="InterPro" id="IPR003810">
    <property type="entry name" value="Mntp/YtaF"/>
</dbReference>
<keyword evidence="3 5" id="KW-1133">Transmembrane helix</keyword>
<keyword evidence="1" id="KW-1003">Cell membrane</keyword>
<dbReference type="Proteomes" id="UP000806211">
    <property type="component" value="Unassembled WGS sequence"/>
</dbReference>
<evidence type="ECO:0000313" key="7">
    <source>
        <dbReference type="Proteomes" id="UP000806211"/>
    </source>
</evidence>
<evidence type="ECO:0000256" key="2">
    <source>
        <dbReference type="ARBA" id="ARBA00022692"/>
    </source>
</evidence>
<feature type="transmembrane region" description="Helical" evidence="5">
    <location>
        <begin position="41"/>
        <end position="58"/>
    </location>
</feature>
<evidence type="ECO:0000256" key="4">
    <source>
        <dbReference type="ARBA" id="ARBA00023136"/>
    </source>
</evidence>
<feature type="transmembrane region" description="Helical" evidence="5">
    <location>
        <begin position="70"/>
        <end position="87"/>
    </location>
</feature>
<comment type="caution">
    <text evidence="6">The sequence shown here is derived from an EMBL/GenBank/DDBJ whole genome shotgun (WGS) entry which is preliminary data.</text>
</comment>
<dbReference type="PANTHER" id="PTHR35529">
    <property type="entry name" value="MANGANESE EFFLUX PUMP MNTP-RELATED"/>
    <property type="match status" value="1"/>
</dbReference>
<proteinExistence type="predicted"/>
<evidence type="ECO:0000256" key="1">
    <source>
        <dbReference type="ARBA" id="ARBA00022475"/>
    </source>
</evidence>
<sequence>MKLWTALTGAICFALACNLDTVLLAAAYGGRGLSISPGPSLVLAGVTTLITALSLLLGNAATAVLPPETAEVLGGLALVGIGCWFLLDYLRGRTEAAEEEPSSPGLAGWVSLAAALAVNNAGAGVAAGAAGIPTLAAAGSNFLVTLVALPLGHRLGCGAAERLLGRYALPLSGGLLVLLGAWEVLL</sequence>
<organism evidence="6 7">
    <name type="scientific">Pseudoflavonifractor gallinarum</name>
    <dbReference type="NCBI Taxonomy" id="2779352"/>
    <lineage>
        <taxon>Bacteria</taxon>
        <taxon>Bacillati</taxon>
        <taxon>Bacillota</taxon>
        <taxon>Clostridia</taxon>
        <taxon>Eubacteriales</taxon>
        <taxon>Oscillospiraceae</taxon>
        <taxon>Pseudoflavonifractor</taxon>
    </lineage>
</organism>
<feature type="transmembrane region" description="Helical" evidence="5">
    <location>
        <begin position="134"/>
        <end position="152"/>
    </location>
</feature>
<evidence type="ECO:0000256" key="3">
    <source>
        <dbReference type="ARBA" id="ARBA00022989"/>
    </source>
</evidence>
<protein>
    <submittedName>
        <fullName evidence="6">Sporulation protein</fullName>
    </submittedName>
</protein>
<dbReference type="PANTHER" id="PTHR35529:SF2">
    <property type="entry name" value="SPORULATION PROTEIN YTAF-RELATED"/>
    <property type="match status" value="1"/>
</dbReference>
<accession>A0ABR9R7G1</accession>
<dbReference type="RefSeq" id="WP_193535757.1">
    <property type="nucleotide sequence ID" value="NZ_AP031438.1"/>
</dbReference>
<reference evidence="6 7" key="1">
    <citation type="submission" date="2020-10" db="EMBL/GenBank/DDBJ databases">
        <title>ChiBAC.</title>
        <authorList>
            <person name="Zenner C."/>
            <person name="Hitch T.C.A."/>
            <person name="Clavel T."/>
        </authorList>
    </citation>
    <scope>NUCLEOTIDE SEQUENCE [LARGE SCALE GENOMIC DNA]</scope>
    <source>
        <strain evidence="6 7">DSM 107456</strain>
    </source>
</reference>
<keyword evidence="2 5" id="KW-0812">Transmembrane</keyword>
<feature type="transmembrane region" description="Helical" evidence="5">
    <location>
        <begin position="107"/>
        <end position="127"/>
    </location>
</feature>